<reference evidence="2 3" key="1">
    <citation type="submission" date="2018-09" db="EMBL/GenBank/DDBJ databases">
        <authorList>
            <person name="Wang F."/>
        </authorList>
    </citation>
    <scope>NUCLEOTIDE SEQUENCE [LARGE SCALE GENOMIC DNA]</scope>
    <source>
        <strain evidence="2 3">PLHSC7-2</strain>
    </source>
</reference>
<keyword evidence="1" id="KW-0472">Membrane</keyword>
<dbReference type="EMBL" id="QZCH01000002">
    <property type="protein sequence ID" value="RJG50445.1"/>
    <property type="molecule type" value="Genomic_DNA"/>
</dbReference>
<evidence type="ECO:0000313" key="3">
    <source>
        <dbReference type="Proteomes" id="UP000283255"/>
    </source>
</evidence>
<accession>A0A418YIG4</accession>
<comment type="caution">
    <text evidence="2">The sequence shown here is derived from an EMBL/GenBank/DDBJ whole genome shotgun (WGS) entry which is preliminary data.</text>
</comment>
<feature type="transmembrane region" description="Helical" evidence="1">
    <location>
        <begin position="70"/>
        <end position="93"/>
    </location>
</feature>
<dbReference type="AlphaFoldDB" id="A0A418YIG4"/>
<name>A0A418YIG4_9GAMM</name>
<evidence type="ECO:0000256" key="1">
    <source>
        <dbReference type="SAM" id="Phobius"/>
    </source>
</evidence>
<keyword evidence="3" id="KW-1185">Reference proteome</keyword>
<reference evidence="2 3" key="2">
    <citation type="submission" date="2019-01" db="EMBL/GenBank/DDBJ databases">
        <title>Motilimonas pumilus sp. nov., isolated from the gut of sea cucumber (Apostichopus japonicus).</title>
        <authorList>
            <person name="Wang F.-Q."/>
            <person name="Ren L.-H."/>
            <person name="Lin Y.-W."/>
            <person name="Sun G.-H."/>
            <person name="Du Z.-J."/>
            <person name="Zhao J.-X."/>
            <person name="Liu X.-J."/>
            <person name="Liu L.-J."/>
        </authorList>
    </citation>
    <scope>NUCLEOTIDE SEQUENCE [LARGE SCALE GENOMIC DNA]</scope>
    <source>
        <strain evidence="2 3">PLHSC7-2</strain>
    </source>
</reference>
<sequence length="117" mass="13550">MHAKCRYYLSSGLACCALPLGIGTYLIINKWVSGDWFQFLVYQKENWHNSFGFFAQNLATFFNLVREAEFFVAVGTWLPTLMLFFFCLAELALCMRRLPQAYILYGLVNLFISYSPS</sequence>
<gene>
    <name evidence="2" type="ORF">D1Z90_02905</name>
</gene>
<evidence type="ECO:0000313" key="2">
    <source>
        <dbReference type="EMBL" id="RJG50445.1"/>
    </source>
</evidence>
<feature type="transmembrane region" description="Helical" evidence="1">
    <location>
        <begin position="7"/>
        <end position="28"/>
    </location>
</feature>
<proteinExistence type="predicted"/>
<dbReference type="Proteomes" id="UP000283255">
    <property type="component" value="Unassembled WGS sequence"/>
</dbReference>
<protein>
    <submittedName>
        <fullName evidence="2">Uncharacterized protein</fullName>
    </submittedName>
</protein>
<keyword evidence="1" id="KW-1133">Transmembrane helix</keyword>
<organism evidence="2 3">
    <name type="scientific">Motilimonas pumila</name>
    <dbReference type="NCBI Taxonomy" id="2303987"/>
    <lineage>
        <taxon>Bacteria</taxon>
        <taxon>Pseudomonadati</taxon>
        <taxon>Pseudomonadota</taxon>
        <taxon>Gammaproteobacteria</taxon>
        <taxon>Alteromonadales</taxon>
        <taxon>Alteromonadales genera incertae sedis</taxon>
        <taxon>Motilimonas</taxon>
    </lineage>
</organism>
<keyword evidence="1" id="KW-0812">Transmembrane</keyword>